<dbReference type="eggNOG" id="KOG1721">
    <property type="taxonomic scope" value="Eukaryota"/>
</dbReference>
<dbReference type="GO" id="GO:0008270">
    <property type="term" value="F:zinc ion binding"/>
    <property type="evidence" value="ECO:0007669"/>
    <property type="project" value="UniProtKB-KW"/>
</dbReference>
<dbReference type="EnsemblMetazoa" id="CPIJ010559-RA">
    <property type="protein sequence ID" value="CPIJ010559-PA"/>
    <property type="gene ID" value="CPIJ010559"/>
</dbReference>
<keyword evidence="5" id="KW-0862">Zinc</keyword>
<dbReference type="KEGG" id="cqu:CpipJ_CPIJ010559"/>
<feature type="domain" description="C2H2-type" evidence="12">
    <location>
        <begin position="298"/>
        <end position="325"/>
    </location>
</feature>
<dbReference type="EMBL" id="DS232080">
    <property type="protein sequence ID" value="EDS34177.1"/>
    <property type="molecule type" value="Genomic_DNA"/>
</dbReference>
<proteinExistence type="predicted"/>
<dbReference type="OMA" id="STHEQDY"/>
<evidence type="ECO:0000313" key="13">
    <source>
        <dbReference type="EMBL" id="EDS34177.1"/>
    </source>
</evidence>
<keyword evidence="2" id="KW-0479">Metal-binding</keyword>
<feature type="domain" description="C2H2-type" evidence="12">
    <location>
        <begin position="270"/>
        <end position="297"/>
    </location>
</feature>
<dbReference type="PANTHER" id="PTHR24404">
    <property type="entry name" value="ZINC FINGER PROTEIN"/>
    <property type="match status" value="1"/>
</dbReference>
<feature type="domain" description="C2H2-type" evidence="12">
    <location>
        <begin position="241"/>
        <end position="269"/>
    </location>
</feature>
<keyword evidence="8" id="KW-0804">Transcription</keyword>
<dbReference type="FunFam" id="3.30.160.60:FF:001732">
    <property type="entry name" value="Zgc:162936"/>
    <property type="match status" value="1"/>
</dbReference>
<evidence type="ECO:0000256" key="10">
    <source>
        <dbReference type="PROSITE-ProRule" id="PRU00042"/>
    </source>
</evidence>
<keyword evidence="4 10" id="KW-0863">Zinc-finger</keyword>
<comment type="subcellular location">
    <subcellularLocation>
        <location evidence="1">Nucleus</location>
    </subcellularLocation>
</comment>
<evidence type="ECO:0000259" key="12">
    <source>
        <dbReference type="PROSITE" id="PS50157"/>
    </source>
</evidence>
<dbReference type="FunFam" id="3.30.160.60:FF:000110">
    <property type="entry name" value="Zinc finger protein-like"/>
    <property type="match status" value="1"/>
</dbReference>
<dbReference type="InterPro" id="IPR050589">
    <property type="entry name" value="Ikaros_C2H2-ZF"/>
</dbReference>
<dbReference type="GO" id="GO:0000978">
    <property type="term" value="F:RNA polymerase II cis-regulatory region sequence-specific DNA binding"/>
    <property type="evidence" value="ECO:0007669"/>
    <property type="project" value="TreeGrafter"/>
</dbReference>
<dbReference type="AlphaFoldDB" id="B0WT34"/>
<feature type="region of interest" description="Disordered" evidence="11">
    <location>
        <begin position="1"/>
        <end position="66"/>
    </location>
</feature>
<evidence type="ECO:0000313" key="14">
    <source>
        <dbReference type="EnsemblMetazoa" id="CPIJ010559-PA"/>
    </source>
</evidence>
<organism>
    <name type="scientific">Culex quinquefasciatus</name>
    <name type="common">Southern house mosquito</name>
    <name type="synonym">Culex pungens</name>
    <dbReference type="NCBI Taxonomy" id="7176"/>
    <lineage>
        <taxon>Eukaryota</taxon>
        <taxon>Metazoa</taxon>
        <taxon>Ecdysozoa</taxon>
        <taxon>Arthropoda</taxon>
        <taxon>Hexapoda</taxon>
        <taxon>Insecta</taxon>
        <taxon>Pterygota</taxon>
        <taxon>Neoptera</taxon>
        <taxon>Endopterygota</taxon>
        <taxon>Diptera</taxon>
        <taxon>Nematocera</taxon>
        <taxon>Culicoidea</taxon>
        <taxon>Culicidae</taxon>
        <taxon>Culicinae</taxon>
        <taxon>Culicini</taxon>
        <taxon>Culex</taxon>
        <taxon>Culex</taxon>
    </lineage>
</organism>
<keyword evidence="15" id="KW-1185">Reference proteome</keyword>
<name>B0WT34_CULQU</name>
<evidence type="ECO:0000256" key="6">
    <source>
        <dbReference type="ARBA" id="ARBA00023015"/>
    </source>
</evidence>
<dbReference type="Gene3D" id="3.30.160.60">
    <property type="entry name" value="Classic Zinc Finger"/>
    <property type="match status" value="7"/>
</dbReference>
<reference evidence="13" key="1">
    <citation type="submission" date="2007-03" db="EMBL/GenBank/DDBJ databases">
        <title>Annotation of Culex pipiens quinquefasciatus.</title>
        <authorList>
            <consortium name="The Broad Institute Genome Sequencing Platform"/>
            <person name="Atkinson P.W."/>
            <person name="Hemingway J."/>
            <person name="Christensen B.M."/>
            <person name="Higgs S."/>
            <person name="Kodira C."/>
            <person name="Hannick L."/>
            <person name="Megy K."/>
            <person name="O'Leary S."/>
            <person name="Pearson M."/>
            <person name="Haas B.J."/>
            <person name="Mauceli E."/>
            <person name="Wortman J.R."/>
            <person name="Lee N.H."/>
            <person name="Guigo R."/>
            <person name="Stanke M."/>
            <person name="Alvarado L."/>
            <person name="Amedeo P."/>
            <person name="Antoine C.H."/>
            <person name="Arensburger P."/>
            <person name="Bidwell S.L."/>
            <person name="Crawford M."/>
            <person name="Camaro F."/>
            <person name="Devon K."/>
            <person name="Engels R."/>
            <person name="Hammond M."/>
            <person name="Howarth C."/>
            <person name="Koehrsen M."/>
            <person name="Lawson D."/>
            <person name="Montgomery P."/>
            <person name="Nene V."/>
            <person name="Nusbaum C."/>
            <person name="Puiu D."/>
            <person name="Romero-Severson J."/>
            <person name="Severson D.W."/>
            <person name="Shumway M."/>
            <person name="Sisk P."/>
            <person name="Stolte C."/>
            <person name="Zeng Q."/>
            <person name="Eisenstadt E."/>
            <person name="Fraser-Liggett C."/>
            <person name="Strausberg R."/>
            <person name="Galagan J."/>
            <person name="Birren B."/>
            <person name="Collins F.H."/>
        </authorList>
    </citation>
    <scope>NUCLEOTIDE SEQUENCE [LARGE SCALE GENOMIC DNA]</scope>
    <source>
        <strain evidence="13">JHB</strain>
    </source>
</reference>
<dbReference type="VEuPathDB" id="VectorBase:CQUJHB002858"/>
<feature type="region of interest" description="Disordered" evidence="11">
    <location>
        <begin position="411"/>
        <end position="437"/>
    </location>
</feature>
<evidence type="ECO:0000256" key="3">
    <source>
        <dbReference type="ARBA" id="ARBA00022737"/>
    </source>
</evidence>
<keyword evidence="7" id="KW-0238">DNA-binding</keyword>
<dbReference type="OrthoDB" id="1095242at2759"/>
<dbReference type="InParanoid" id="B0WT34"/>
<dbReference type="GO" id="GO:0045893">
    <property type="term" value="P:positive regulation of DNA-templated transcription"/>
    <property type="evidence" value="ECO:0007669"/>
    <property type="project" value="UniProtKB-ARBA"/>
</dbReference>
<evidence type="ECO:0000256" key="9">
    <source>
        <dbReference type="ARBA" id="ARBA00023242"/>
    </source>
</evidence>
<feature type="domain" description="C2H2-type" evidence="12">
    <location>
        <begin position="73"/>
        <end position="100"/>
    </location>
</feature>
<evidence type="ECO:0000313" key="15">
    <source>
        <dbReference type="Proteomes" id="UP000002320"/>
    </source>
</evidence>
<dbReference type="PROSITE" id="PS50157">
    <property type="entry name" value="ZINC_FINGER_C2H2_2"/>
    <property type="match status" value="8"/>
</dbReference>
<dbReference type="PROSITE" id="PS00028">
    <property type="entry name" value="ZINC_FINGER_C2H2_1"/>
    <property type="match status" value="9"/>
</dbReference>
<evidence type="ECO:0000256" key="1">
    <source>
        <dbReference type="ARBA" id="ARBA00004123"/>
    </source>
</evidence>
<gene>
    <name evidence="14" type="primary">6042790</name>
    <name evidence="13" type="ORF">CpipJ_CPIJ010559</name>
</gene>
<keyword evidence="9" id="KW-0539">Nucleus</keyword>
<dbReference type="GO" id="GO:0005634">
    <property type="term" value="C:nucleus"/>
    <property type="evidence" value="ECO:0007669"/>
    <property type="project" value="UniProtKB-SubCell"/>
</dbReference>
<evidence type="ECO:0000256" key="7">
    <source>
        <dbReference type="ARBA" id="ARBA00023125"/>
    </source>
</evidence>
<dbReference type="FunFam" id="3.30.160.60:FF:002343">
    <property type="entry name" value="Zinc finger protein 33A"/>
    <property type="match status" value="1"/>
</dbReference>
<dbReference type="SUPFAM" id="SSF57667">
    <property type="entry name" value="beta-beta-alpha zinc fingers"/>
    <property type="match status" value="5"/>
</dbReference>
<evidence type="ECO:0000256" key="5">
    <source>
        <dbReference type="ARBA" id="ARBA00022833"/>
    </source>
</evidence>
<dbReference type="Proteomes" id="UP000002320">
    <property type="component" value="Unassembled WGS sequence"/>
</dbReference>
<sequence>MLGGKYSEPPEAARNRPNPVVMSMMVPPPPLYPAPSLVTTPTTVVPSTAVRRPPNDSSSAEDGSTTSSTTLQYQCQLCLKCFASVATLTAHLSTHEQDYRHASSGYNGQQLVASGAVIKSEPQPFQLLSPPIYPGFQVASGSGTTTGQACQICQKIFSTGDQFQAHMKIHENEFRNRALYQAGSVQQQQIQVKEQEPEEAGDGNPVDCIMCHKKFPTAASLAIHLQLTKHVRVCYADLKPNICTVCNKVFINNEELTEHTNKQHNQVKPHRCQICLKTFTQSNNLKTHMKTHIFMDPFKCHFCSRSFQNEEEFARHSLVHSSPKPFSCPYCNKQFIQSNNLKTHVRTHTGEKPYKCFVCDRLFNQKNNLNTHLRIHQGLKPYQCTICQKRFNQSNNLNKHIYKVHCHDKIPGVPQQQQQPPPPVNGPIDGLGTVAQS</sequence>
<feature type="domain" description="C2H2-type" evidence="12">
    <location>
        <begin position="382"/>
        <end position="410"/>
    </location>
</feature>
<dbReference type="GO" id="GO:0005694">
    <property type="term" value="C:chromosome"/>
    <property type="evidence" value="ECO:0007669"/>
    <property type="project" value="UniProtKB-ARBA"/>
</dbReference>
<evidence type="ECO:0000256" key="2">
    <source>
        <dbReference type="ARBA" id="ARBA00022723"/>
    </source>
</evidence>
<feature type="compositionally biased region" description="Low complexity" evidence="11">
    <location>
        <begin position="34"/>
        <end position="66"/>
    </location>
</feature>
<accession>B0WT34</accession>
<dbReference type="InterPro" id="IPR036236">
    <property type="entry name" value="Znf_C2H2_sf"/>
</dbReference>
<feature type="domain" description="C2H2-type" evidence="12">
    <location>
        <begin position="354"/>
        <end position="381"/>
    </location>
</feature>
<evidence type="ECO:0000256" key="8">
    <source>
        <dbReference type="ARBA" id="ARBA00023163"/>
    </source>
</evidence>
<dbReference type="Pfam" id="PF00096">
    <property type="entry name" value="zf-C2H2"/>
    <property type="match status" value="7"/>
</dbReference>
<keyword evidence="6" id="KW-0805">Transcription regulation</keyword>
<dbReference type="GO" id="GO:0006357">
    <property type="term" value="P:regulation of transcription by RNA polymerase II"/>
    <property type="evidence" value="ECO:0007669"/>
    <property type="project" value="TreeGrafter"/>
</dbReference>
<evidence type="ECO:0000256" key="11">
    <source>
        <dbReference type="SAM" id="MobiDB-lite"/>
    </source>
</evidence>
<dbReference type="VEuPathDB" id="VectorBase:CPIJ010559"/>
<feature type="domain" description="C2H2-type" evidence="12">
    <location>
        <begin position="326"/>
        <end position="353"/>
    </location>
</feature>
<evidence type="ECO:0000256" key="4">
    <source>
        <dbReference type="ARBA" id="ARBA00022771"/>
    </source>
</evidence>
<dbReference type="SMART" id="SM00355">
    <property type="entry name" value="ZnF_C2H2"/>
    <property type="match status" value="9"/>
</dbReference>
<feature type="domain" description="C2H2-type" evidence="12">
    <location>
        <begin position="148"/>
        <end position="175"/>
    </location>
</feature>
<dbReference type="PANTHER" id="PTHR24404:SF114">
    <property type="entry name" value="KLUMPFUSS, ISOFORM B-RELATED"/>
    <property type="match status" value="1"/>
</dbReference>
<reference evidence="14" key="2">
    <citation type="submission" date="2020-05" db="UniProtKB">
        <authorList>
            <consortium name="EnsemblMetazoa"/>
        </authorList>
    </citation>
    <scope>IDENTIFICATION</scope>
    <source>
        <strain evidence="14">JHB</strain>
    </source>
</reference>
<dbReference type="HOGENOM" id="CLU_002678_44_4_1"/>
<protein>
    <submittedName>
        <fullName evidence="13 14">Zinc finger protein 774</fullName>
    </submittedName>
</protein>
<dbReference type="FunFam" id="3.30.160.60:FF:001485">
    <property type="entry name" value="Krueppel-related zinc finger protein"/>
    <property type="match status" value="1"/>
</dbReference>
<dbReference type="GO" id="GO:0003700">
    <property type="term" value="F:DNA-binding transcription factor activity"/>
    <property type="evidence" value="ECO:0007669"/>
    <property type="project" value="TreeGrafter"/>
</dbReference>
<dbReference type="InterPro" id="IPR013087">
    <property type="entry name" value="Znf_C2H2_type"/>
</dbReference>
<keyword evidence="3" id="KW-0677">Repeat</keyword>